<dbReference type="Proteomes" id="UP000271974">
    <property type="component" value="Unassembled WGS sequence"/>
</dbReference>
<dbReference type="AlphaFoldDB" id="A0A3S0ZGU1"/>
<keyword evidence="7" id="KW-0732">Signal</keyword>
<evidence type="ECO:0000313" key="8">
    <source>
        <dbReference type="EMBL" id="RUS78602.1"/>
    </source>
</evidence>
<evidence type="ECO:0000256" key="7">
    <source>
        <dbReference type="SAM" id="SignalP"/>
    </source>
</evidence>
<keyword evidence="6" id="KW-0472">Membrane</keyword>
<dbReference type="PANTHER" id="PTHR11782">
    <property type="entry name" value="ADENOSINE/GUANOSINE DIPHOSPHATASE"/>
    <property type="match status" value="1"/>
</dbReference>
<dbReference type="GO" id="GO:0005886">
    <property type="term" value="C:plasma membrane"/>
    <property type="evidence" value="ECO:0007669"/>
    <property type="project" value="TreeGrafter"/>
</dbReference>
<dbReference type="InterPro" id="IPR000407">
    <property type="entry name" value="GDA1_CD39_NTPase"/>
</dbReference>
<keyword evidence="6" id="KW-0812">Transmembrane</keyword>
<feature type="signal peptide" evidence="7">
    <location>
        <begin position="1"/>
        <end position="25"/>
    </location>
</feature>
<dbReference type="GO" id="GO:0004382">
    <property type="term" value="F:GDP phosphatase activity"/>
    <property type="evidence" value="ECO:0007669"/>
    <property type="project" value="TreeGrafter"/>
</dbReference>
<feature type="binding site" evidence="4">
    <location>
        <begin position="228"/>
        <end position="232"/>
    </location>
    <ligand>
        <name>ATP</name>
        <dbReference type="ChEBI" id="CHEBI:30616"/>
    </ligand>
</feature>
<proteinExistence type="inferred from homology"/>
<sequence length="513" mass="56468">MIPLGRARSNLAGLLLYYWLLVVVTERDRFALAAGAQSAYKDASSQNQPEESSIQVNDAKNVPAPTHYGILLDAGSSSTKSKIYRWTPPMSPKTLPVVQLLKTSRFKPALATFGNDEQGLTDYLSKILSAAKQIVPETEHSMTPISIMATAGFRFMSGPSVQSLLHLTRSVMSNSSINPFHFSETVGVAVLSGEEEGVYSWIAANYLNGFFDYKKKASESVGVLEMGGGSTQITFLPNGPLYAEEFHVTVAGRQYDLYVQSYLQFGVDGIRTKVAHYLAEMSPGLGAVGNPCMLRDDTSVLNLTEHTRLTMEGTGNPAKCEEMLTQILKPYRGNRCHPKPCAIGSVYQPELPNITFYATQAFTYAPNNLRAVGSNKVLDIDRLRQAAFHHCNRSLDEAETESNMNRQFASDDCMTALYMSVLLTTSYGFKRDTSHIKVTSKLEGQYIDWALGAMLMDISSMSGDKTQYSVTCKPKTSVAPVKDKNLAIVSTSLGLKLLILCSLLSCFYINRFR</sequence>
<dbReference type="PROSITE" id="PS01238">
    <property type="entry name" value="GDA1_CD39_NTPASE"/>
    <property type="match status" value="1"/>
</dbReference>
<dbReference type="PANTHER" id="PTHR11782:SF83">
    <property type="entry name" value="GUANOSINE-DIPHOSPHATASE"/>
    <property type="match status" value="1"/>
</dbReference>
<accession>A0A3S0ZGU1</accession>
<keyword evidence="9" id="KW-1185">Reference proteome</keyword>
<evidence type="ECO:0000256" key="6">
    <source>
        <dbReference type="SAM" id="Phobius"/>
    </source>
</evidence>
<dbReference type="Pfam" id="PF01150">
    <property type="entry name" value="GDA1_CD39"/>
    <property type="match status" value="1"/>
</dbReference>
<dbReference type="Gene3D" id="3.30.420.40">
    <property type="match status" value="1"/>
</dbReference>
<dbReference type="Gene3D" id="3.30.420.150">
    <property type="entry name" value="Exopolyphosphatase. Domain 2"/>
    <property type="match status" value="1"/>
</dbReference>
<feature type="transmembrane region" description="Helical" evidence="6">
    <location>
        <begin position="486"/>
        <end position="509"/>
    </location>
</feature>
<keyword evidence="4" id="KW-0067">ATP-binding</keyword>
<dbReference type="GO" id="GO:0045134">
    <property type="term" value="F:UDP phosphatase activity"/>
    <property type="evidence" value="ECO:0007669"/>
    <property type="project" value="TreeGrafter"/>
</dbReference>
<reference evidence="8 9" key="1">
    <citation type="submission" date="2019-01" db="EMBL/GenBank/DDBJ databases">
        <title>A draft genome assembly of the solar-powered sea slug Elysia chlorotica.</title>
        <authorList>
            <person name="Cai H."/>
            <person name="Li Q."/>
            <person name="Fang X."/>
            <person name="Li J."/>
            <person name="Curtis N.E."/>
            <person name="Altenburger A."/>
            <person name="Shibata T."/>
            <person name="Feng M."/>
            <person name="Maeda T."/>
            <person name="Schwartz J.A."/>
            <person name="Shigenobu S."/>
            <person name="Lundholm N."/>
            <person name="Nishiyama T."/>
            <person name="Yang H."/>
            <person name="Hasebe M."/>
            <person name="Li S."/>
            <person name="Pierce S.K."/>
            <person name="Wang J."/>
        </authorList>
    </citation>
    <scope>NUCLEOTIDE SEQUENCE [LARGE SCALE GENOMIC DNA]</scope>
    <source>
        <strain evidence="8">EC2010</strain>
        <tissue evidence="8">Whole organism of an adult</tissue>
    </source>
</reference>
<feature type="active site" description="Proton acceptor" evidence="3">
    <location>
        <position position="196"/>
    </location>
</feature>
<dbReference type="GO" id="GO:0017111">
    <property type="term" value="F:ribonucleoside triphosphate phosphatase activity"/>
    <property type="evidence" value="ECO:0007669"/>
    <property type="project" value="TreeGrafter"/>
</dbReference>
<evidence type="ECO:0000256" key="2">
    <source>
        <dbReference type="ARBA" id="ARBA00022801"/>
    </source>
</evidence>
<evidence type="ECO:0000256" key="5">
    <source>
        <dbReference type="RuleBase" id="RU003833"/>
    </source>
</evidence>
<name>A0A3S0ZGU1_ELYCH</name>
<organism evidence="8 9">
    <name type="scientific">Elysia chlorotica</name>
    <name type="common">Eastern emerald elysia</name>
    <name type="synonym">Sea slug</name>
    <dbReference type="NCBI Taxonomy" id="188477"/>
    <lineage>
        <taxon>Eukaryota</taxon>
        <taxon>Metazoa</taxon>
        <taxon>Spiralia</taxon>
        <taxon>Lophotrochozoa</taxon>
        <taxon>Mollusca</taxon>
        <taxon>Gastropoda</taxon>
        <taxon>Heterobranchia</taxon>
        <taxon>Euthyneura</taxon>
        <taxon>Panpulmonata</taxon>
        <taxon>Sacoglossa</taxon>
        <taxon>Placobranchoidea</taxon>
        <taxon>Plakobranchidae</taxon>
        <taxon>Elysia</taxon>
    </lineage>
</organism>
<dbReference type="STRING" id="188477.A0A3S0ZGU1"/>
<comment type="caution">
    <text evidence="8">The sequence shown here is derived from an EMBL/GenBank/DDBJ whole genome shotgun (WGS) entry which is preliminary data.</text>
</comment>
<evidence type="ECO:0000256" key="3">
    <source>
        <dbReference type="PIRSR" id="PIRSR600407-1"/>
    </source>
</evidence>
<dbReference type="EMBL" id="RQTK01000500">
    <property type="protein sequence ID" value="RUS78602.1"/>
    <property type="molecule type" value="Genomic_DNA"/>
</dbReference>
<keyword evidence="2 5" id="KW-0378">Hydrolase</keyword>
<evidence type="ECO:0000256" key="4">
    <source>
        <dbReference type="PIRSR" id="PIRSR600407-2"/>
    </source>
</evidence>
<dbReference type="GO" id="GO:0005524">
    <property type="term" value="F:ATP binding"/>
    <property type="evidence" value="ECO:0007669"/>
    <property type="project" value="UniProtKB-KW"/>
</dbReference>
<keyword evidence="4" id="KW-0547">Nucleotide-binding</keyword>
<dbReference type="GO" id="GO:0009134">
    <property type="term" value="P:nucleoside diphosphate catabolic process"/>
    <property type="evidence" value="ECO:0007669"/>
    <property type="project" value="TreeGrafter"/>
</dbReference>
<protein>
    <submittedName>
        <fullName evidence="8">Uncharacterized protein</fullName>
    </submittedName>
</protein>
<comment type="similarity">
    <text evidence="1 5">Belongs to the GDA1/CD39 NTPase family.</text>
</comment>
<gene>
    <name evidence="8" type="ORF">EGW08_013637</name>
</gene>
<evidence type="ECO:0000256" key="1">
    <source>
        <dbReference type="ARBA" id="ARBA00009283"/>
    </source>
</evidence>
<feature type="chain" id="PRO_5018754961" evidence="7">
    <location>
        <begin position="26"/>
        <end position="513"/>
    </location>
</feature>
<evidence type="ECO:0000313" key="9">
    <source>
        <dbReference type="Proteomes" id="UP000271974"/>
    </source>
</evidence>
<dbReference type="OrthoDB" id="6372431at2759"/>
<keyword evidence="6" id="KW-1133">Transmembrane helix</keyword>
<dbReference type="CDD" id="cd24003">
    <property type="entry name" value="ASKHA_NBD_GDA1_CD39_NTPase"/>
    <property type="match status" value="1"/>
</dbReference>